<proteinExistence type="predicted"/>
<protein>
    <recommendedName>
        <fullName evidence="4">U-box domain-containing protein</fullName>
    </recommendedName>
</protein>
<dbReference type="Gene3D" id="1.25.10.10">
    <property type="entry name" value="Leucine-rich Repeat Variant"/>
    <property type="match status" value="2"/>
</dbReference>
<dbReference type="InterPro" id="IPR011989">
    <property type="entry name" value="ARM-like"/>
</dbReference>
<dbReference type="Pfam" id="PF25598">
    <property type="entry name" value="ARM_PUB"/>
    <property type="match status" value="1"/>
</dbReference>
<feature type="repeat" description="ARM" evidence="3">
    <location>
        <begin position="88"/>
        <end position="131"/>
    </location>
</feature>
<organism evidence="5 6">
    <name type="scientific">Psophocarpus tetragonolobus</name>
    <name type="common">Winged bean</name>
    <name type="synonym">Dolichos tetragonolobus</name>
    <dbReference type="NCBI Taxonomy" id="3891"/>
    <lineage>
        <taxon>Eukaryota</taxon>
        <taxon>Viridiplantae</taxon>
        <taxon>Streptophyta</taxon>
        <taxon>Embryophyta</taxon>
        <taxon>Tracheophyta</taxon>
        <taxon>Spermatophyta</taxon>
        <taxon>Magnoliopsida</taxon>
        <taxon>eudicotyledons</taxon>
        <taxon>Gunneridae</taxon>
        <taxon>Pentapetalae</taxon>
        <taxon>rosids</taxon>
        <taxon>fabids</taxon>
        <taxon>Fabales</taxon>
        <taxon>Fabaceae</taxon>
        <taxon>Papilionoideae</taxon>
        <taxon>50 kb inversion clade</taxon>
        <taxon>NPAAA clade</taxon>
        <taxon>indigoferoid/millettioid clade</taxon>
        <taxon>Phaseoleae</taxon>
        <taxon>Psophocarpus</taxon>
    </lineage>
</organism>
<dbReference type="SMART" id="SM00185">
    <property type="entry name" value="ARM"/>
    <property type="match status" value="5"/>
</dbReference>
<dbReference type="PANTHER" id="PTHR23315">
    <property type="entry name" value="U BOX DOMAIN-CONTAINING"/>
    <property type="match status" value="1"/>
</dbReference>
<keyword evidence="6" id="KW-1185">Reference proteome</keyword>
<keyword evidence="1" id="KW-0677">Repeat</keyword>
<dbReference type="PANTHER" id="PTHR23315:SF64">
    <property type="entry name" value="ARM REPEAT SUPERFAMILY PROTEIN"/>
    <property type="match status" value="1"/>
</dbReference>
<evidence type="ECO:0000256" key="3">
    <source>
        <dbReference type="PROSITE-ProRule" id="PRU00259"/>
    </source>
</evidence>
<evidence type="ECO:0000259" key="4">
    <source>
        <dbReference type="Pfam" id="PF25598"/>
    </source>
</evidence>
<dbReference type="InterPro" id="IPR058678">
    <property type="entry name" value="ARM_PUB"/>
</dbReference>
<dbReference type="AlphaFoldDB" id="A0AAN9XTW1"/>
<dbReference type="Proteomes" id="UP001386955">
    <property type="component" value="Unassembled WGS sequence"/>
</dbReference>
<dbReference type="InterPro" id="IPR000225">
    <property type="entry name" value="Armadillo"/>
</dbReference>
<evidence type="ECO:0000256" key="1">
    <source>
        <dbReference type="ARBA" id="ARBA00022737"/>
    </source>
</evidence>
<dbReference type="InterPro" id="IPR016024">
    <property type="entry name" value="ARM-type_fold"/>
</dbReference>
<name>A0AAN9XTW1_PSOTE</name>
<dbReference type="EMBL" id="JAYMYS010000001">
    <property type="protein sequence ID" value="KAK7410085.1"/>
    <property type="molecule type" value="Genomic_DNA"/>
</dbReference>
<gene>
    <name evidence="5" type="ORF">VNO78_00591</name>
</gene>
<accession>A0AAN9XTW1</accession>
<comment type="caution">
    <text evidence="5">The sequence shown here is derived from an EMBL/GenBank/DDBJ whole genome shotgun (WGS) entry which is preliminary data.</text>
</comment>
<evidence type="ECO:0000313" key="6">
    <source>
        <dbReference type="Proteomes" id="UP001386955"/>
    </source>
</evidence>
<evidence type="ECO:0000256" key="2">
    <source>
        <dbReference type="ARBA" id="ARBA00022786"/>
    </source>
</evidence>
<reference evidence="5 6" key="1">
    <citation type="submission" date="2024-01" db="EMBL/GenBank/DDBJ databases">
        <title>The genomes of 5 underutilized Papilionoideae crops provide insights into root nodulation and disease resistanc.</title>
        <authorList>
            <person name="Jiang F."/>
        </authorList>
    </citation>
    <scope>NUCLEOTIDE SEQUENCE [LARGE SCALE GENOMIC DNA]</scope>
    <source>
        <strain evidence="5">DUOXIRENSHENG_FW03</strain>
        <tissue evidence="5">Leaves</tissue>
    </source>
</reference>
<sequence length="339" mass="36297">MFSSVNNEDSFSAFSDCNSDRSGEFPGASTESRRLLIACASENSDEFISQLVQKLDSCSIEEQKQATMEIRLLAKNKQENRLKIAKAGAIKALIRLLSCSSDHQLQEYVVTAILNLSLCDENKEAIASAGAVKALVGALETGTETAKENAACALLRLAHKEENKVAIGRAGAIPWLVKLLEGGGLRGKKDAATALYALCSVKENKVRAVRAGMMRALVELMADLGSSMVEKAAYVVSVVVSAAEARAALVEEGGIQVLVEIVEVGTQRQKDIAVGVLLHICEESVVYRRMVSREGAIPPLVALSQSQSNRAKHKAEKLIELLRQPRSGNGGGRTSEMSA</sequence>
<feature type="domain" description="U-box" evidence="4">
    <location>
        <begin position="50"/>
        <end position="323"/>
    </location>
</feature>
<dbReference type="FunFam" id="1.25.10.10:FF:000418">
    <property type="entry name" value="U-box domain-containing protein 4"/>
    <property type="match status" value="1"/>
</dbReference>
<dbReference type="SUPFAM" id="SSF48371">
    <property type="entry name" value="ARM repeat"/>
    <property type="match status" value="1"/>
</dbReference>
<dbReference type="PROSITE" id="PS50176">
    <property type="entry name" value="ARM_REPEAT"/>
    <property type="match status" value="1"/>
</dbReference>
<evidence type="ECO:0000313" key="5">
    <source>
        <dbReference type="EMBL" id="KAK7410085.1"/>
    </source>
</evidence>
<keyword evidence="2" id="KW-0833">Ubl conjugation pathway</keyword>